<reference evidence="2" key="1">
    <citation type="submission" date="2019-07" db="EMBL/GenBank/DDBJ databases">
        <authorList>
            <person name="Dittberner H."/>
        </authorList>
    </citation>
    <scope>NUCLEOTIDE SEQUENCE [LARGE SCALE GENOMIC DNA]</scope>
</reference>
<evidence type="ECO:0000256" key="1">
    <source>
        <dbReference type="SAM" id="MobiDB-lite"/>
    </source>
</evidence>
<comment type="caution">
    <text evidence="2">The sequence shown here is derived from an EMBL/GenBank/DDBJ whole genome shotgun (WGS) entry which is preliminary data.</text>
</comment>
<feature type="region of interest" description="Disordered" evidence="1">
    <location>
        <begin position="32"/>
        <end position="61"/>
    </location>
</feature>
<organism evidence="2 3">
    <name type="scientific">Arabis nemorensis</name>
    <dbReference type="NCBI Taxonomy" id="586526"/>
    <lineage>
        <taxon>Eukaryota</taxon>
        <taxon>Viridiplantae</taxon>
        <taxon>Streptophyta</taxon>
        <taxon>Embryophyta</taxon>
        <taxon>Tracheophyta</taxon>
        <taxon>Spermatophyta</taxon>
        <taxon>Magnoliopsida</taxon>
        <taxon>eudicotyledons</taxon>
        <taxon>Gunneridae</taxon>
        <taxon>Pentapetalae</taxon>
        <taxon>rosids</taxon>
        <taxon>malvids</taxon>
        <taxon>Brassicales</taxon>
        <taxon>Brassicaceae</taxon>
        <taxon>Arabideae</taxon>
        <taxon>Arabis</taxon>
    </lineage>
</organism>
<keyword evidence="3" id="KW-1185">Reference proteome</keyword>
<name>A0A565BCL6_9BRAS</name>
<evidence type="ECO:0000313" key="3">
    <source>
        <dbReference type="Proteomes" id="UP000489600"/>
    </source>
</evidence>
<dbReference type="AlphaFoldDB" id="A0A565BCL6"/>
<evidence type="ECO:0000313" key="2">
    <source>
        <dbReference type="EMBL" id="VVA98566.1"/>
    </source>
</evidence>
<protein>
    <submittedName>
        <fullName evidence="2">Uncharacterized protein</fullName>
    </submittedName>
</protein>
<dbReference type="EMBL" id="CABITT030000003">
    <property type="protein sequence ID" value="VVA98566.1"/>
    <property type="molecule type" value="Genomic_DNA"/>
</dbReference>
<proteinExistence type="predicted"/>
<accession>A0A565BCL6</accession>
<sequence>MISLLQTSISVEGLSVNKYACGCGQHIDLRDEKKAETSKVRKKKRIEPAREDDMENPSILS</sequence>
<gene>
    <name evidence="2" type="ORF">ANE_LOCUS9011</name>
</gene>
<dbReference type="Proteomes" id="UP000489600">
    <property type="component" value="Unassembled WGS sequence"/>
</dbReference>